<dbReference type="Proteomes" id="UP000008043">
    <property type="component" value="Chromosome"/>
</dbReference>
<dbReference type="AlphaFoldDB" id="K4RES3"/>
<name>K4RES3_STRDJ</name>
<organism evidence="1 2">
    <name type="scientific">Streptomyces davaonensis (strain DSM 101723 / JCM 4913 / KCC S-0913 / 768)</name>
    <dbReference type="NCBI Taxonomy" id="1214101"/>
    <lineage>
        <taxon>Bacteria</taxon>
        <taxon>Bacillati</taxon>
        <taxon>Actinomycetota</taxon>
        <taxon>Actinomycetes</taxon>
        <taxon>Kitasatosporales</taxon>
        <taxon>Streptomycetaceae</taxon>
        <taxon>Streptomyces</taxon>
    </lineage>
</organism>
<evidence type="ECO:0000313" key="1">
    <source>
        <dbReference type="EMBL" id="CCK32102.1"/>
    </source>
</evidence>
<dbReference type="KEGG" id="sdv:BN159_7723"/>
<keyword evidence="2" id="KW-1185">Reference proteome</keyword>
<dbReference type="HOGENOM" id="CLU_3104169_0_0_11"/>
<dbReference type="EMBL" id="HE971709">
    <property type="protein sequence ID" value="CCK32102.1"/>
    <property type="molecule type" value="Genomic_DNA"/>
</dbReference>
<proteinExistence type="predicted"/>
<protein>
    <submittedName>
        <fullName evidence="1">Putative secreted protein</fullName>
    </submittedName>
</protein>
<evidence type="ECO:0000313" key="2">
    <source>
        <dbReference type="Proteomes" id="UP000008043"/>
    </source>
</evidence>
<gene>
    <name evidence="1" type="ORF">BN159_7723</name>
</gene>
<reference evidence="1 2" key="1">
    <citation type="journal article" date="2012" name="J. Bacteriol.">
        <title>Genome sequence of the bacterium Streptomyces davawensis JCM 4913 and heterologous production of the unique antibiotic roseoflavin.</title>
        <authorList>
            <person name="Jankowitsch F."/>
            <person name="Schwarz J."/>
            <person name="Ruckert C."/>
            <person name="Gust B."/>
            <person name="Szczepanowski R."/>
            <person name="Blom J."/>
            <person name="Pelzer S."/>
            <person name="Kalinowski J."/>
            <person name="Mack M."/>
        </authorList>
    </citation>
    <scope>NUCLEOTIDE SEQUENCE [LARGE SCALE GENOMIC DNA]</scope>
    <source>
        <strain evidence="2">DSM 101723 / JCM 4913 / KCC S-0913 / 768</strain>
    </source>
</reference>
<accession>K4RES3</accession>
<sequence length="51" mass="5118">MPPALRKRPVSPARAAAVLASPPGSLTAHRLLGALVAEPAPAARPVSAVTR</sequence>
<dbReference type="STRING" id="1214101.BN159_7723"/>